<dbReference type="Proteomes" id="UP000433050">
    <property type="component" value="Unassembled WGS sequence"/>
</dbReference>
<dbReference type="EMBL" id="CACSAS010000001">
    <property type="protein sequence ID" value="CAA0096168.1"/>
    <property type="molecule type" value="Genomic_DNA"/>
</dbReference>
<gene>
    <name evidence="1" type="ORF">STARVERO_01980</name>
</gene>
<evidence type="ECO:0000313" key="1">
    <source>
        <dbReference type="EMBL" id="CAA0096168.1"/>
    </source>
</evidence>
<name>A0A5S9NZ55_9HYPH</name>
<dbReference type="AlphaFoldDB" id="A0A5S9NZ55"/>
<organism evidence="1 2">
    <name type="scientific">Starkeya nomas</name>
    <dbReference type="NCBI Taxonomy" id="2666134"/>
    <lineage>
        <taxon>Bacteria</taxon>
        <taxon>Pseudomonadati</taxon>
        <taxon>Pseudomonadota</taxon>
        <taxon>Alphaproteobacteria</taxon>
        <taxon>Hyphomicrobiales</taxon>
        <taxon>Xanthobacteraceae</taxon>
        <taxon>Starkeya</taxon>
    </lineage>
</organism>
<protein>
    <recommendedName>
        <fullName evidence="3">DUF927 domain-containing protein</fullName>
    </recommendedName>
</protein>
<evidence type="ECO:0000313" key="2">
    <source>
        <dbReference type="Proteomes" id="UP000433050"/>
    </source>
</evidence>
<dbReference type="RefSeq" id="WP_159598721.1">
    <property type="nucleotide sequence ID" value="NZ_CACSAS010000001.1"/>
</dbReference>
<evidence type="ECO:0008006" key="3">
    <source>
        <dbReference type="Google" id="ProtNLM"/>
    </source>
</evidence>
<accession>A0A5S9NZ55</accession>
<proteinExistence type="predicted"/>
<sequence>MSAATGTDAIAASYGDAQNKLRRRRRAQDPLLGEAMAFRSESVPPGKWQHLAGPDGMPPECPVQVLGMDGDVLYVIDALGQLASITDHAFGQSKVQRLFLNRMGYLYWAFPRIGKKGNVDGFDTVAVRDALYRAAGEKGMWSAGNRVRGLGGWTDRAGNFVYHSGEVLFVKGREQPTGDYDGQFYPRRPGIPEPWTKEVTDDMLKSTGLLQALANFTFERQKIDPIIVLGWLSAAFLGAALPWRPMVFVVGDRGVGKSTLQTLVKGTLGDALHATADTTPAGIYQRVGQDSLPVAVDELEAGANNERVKGVVALARLAASGAVQFRGGSNHVGTSFTAKNCFFMSAINMPPVPSQDLSRMAIVHLRPRGAGYAGKPAIVDQDTVGRMVLRRLIDRWHAFDETYQAYREALGRGGHDARGQDTFGTLLACADILLGDALLEELGLPTIERGLDDWGRMLAPSSLPEHEDAGDNWRRCLNHLLTARIDAWRGGMRQTVGQLLDDLNDGAVNMKEANDLLAQIDLKVREAQDVLPNQIGGKVLFVPNTSQMIAQVFKGEVWAGDGSTGVWAHALRQGEHTGVIFKDKRFNRERISGIERRCTLVNLRELNVLMTRERGDADQAGE</sequence>
<reference evidence="1 2" key="1">
    <citation type="submission" date="2019-12" db="EMBL/GenBank/DDBJ databases">
        <authorList>
            <person name="Reyes-Prieto M."/>
        </authorList>
    </citation>
    <scope>NUCLEOTIDE SEQUENCE [LARGE SCALE GENOMIC DNA]</scope>
    <source>
        <strain evidence="1">HF14-78462</strain>
    </source>
</reference>
<keyword evidence="2" id="KW-1185">Reference proteome</keyword>